<dbReference type="Proteomes" id="UP000660680">
    <property type="component" value="Unassembled WGS sequence"/>
</dbReference>
<dbReference type="InterPro" id="IPR029063">
    <property type="entry name" value="SAM-dependent_MTases_sf"/>
</dbReference>
<keyword evidence="2" id="KW-1185">Reference proteome</keyword>
<evidence type="ECO:0000313" key="2">
    <source>
        <dbReference type="Proteomes" id="UP000660680"/>
    </source>
</evidence>
<reference evidence="1" key="1">
    <citation type="journal article" date="2014" name="Int. J. Syst. Evol. Microbiol.">
        <title>Complete genome sequence of Corynebacterium casei LMG S-19264T (=DSM 44701T), isolated from a smear-ripened cheese.</title>
        <authorList>
            <consortium name="US DOE Joint Genome Institute (JGI-PGF)"/>
            <person name="Walter F."/>
            <person name="Albersmeier A."/>
            <person name="Kalinowski J."/>
            <person name="Ruckert C."/>
        </authorList>
    </citation>
    <scope>NUCLEOTIDE SEQUENCE</scope>
    <source>
        <strain evidence="1">JCM 3276</strain>
    </source>
</reference>
<dbReference type="SUPFAM" id="SSF53335">
    <property type="entry name" value="S-adenosyl-L-methionine-dependent methyltransferases"/>
    <property type="match status" value="1"/>
</dbReference>
<organism evidence="1 2">
    <name type="scientific">Actinokineospora fastidiosa</name>
    <dbReference type="NCBI Taxonomy" id="1816"/>
    <lineage>
        <taxon>Bacteria</taxon>
        <taxon>Bacillati</taxon>
        <taxon>Actinomycetota</taxon>
        <taxon>Actinomycetes</taxon>
        <taxon>Pseudonocardiales</taxon>
        <taxon>Pseudonocardiaceae</taxon>
        <taxon>Actinokineospora</taxon>
    </lineage>
</organism>
<dbReference type="Gene3D" id="3.40.50.150">
    <property type="entry name" value="Vaccinia Virus protein VP39"/>
    <property type="match status" value="1"/>
</dbReference>
<proteinExistence type="predicted"/>
<accession>A0A918GPJ2</accession>
<comment type="caution">
    <text evidence="1">The sequence shown here is derived from an EMBL/GenBank/DDBJ whole genome shotgun (WGS) entry which is preliminary data.</text>
</comment>
<name>A0A918GPJ2_9PSEU</name>
<reference evidence="1" key="2">
    <citation type="submission" date="2020-09" db="EMBL/GenBank/DDBJ databases">
        <authorList>
            <person name="Sun Q."/>
            <person name="Ohkuma M."/>
        </authorList>
    </citation>
    <scope>NUCLEOTIDE SEQUENCE</scope>
    <source>
        <strain evidence="1">JCM 3276</strain>
    </source>
</reference>
<dbReference type="Pfam" id="PF04672">
    <property type="entry name" value="Methyltransf_19"/>
    <property type="match status" value="1"/>
</dbReference>
<protein>
    <recommendedName>
        <fullName evidence="3">S-adenosyl methyltransferase</fullName>
    </recommendedName>
</protein>
<dbReference type="CDD" id="cd02440">
    <property type="entry name" value="AdoMet_MTases"/>
    <property type="match status" value="1"/>
</dbReference>
<gene>
    <name evidence="1" type="ORF">GCM10010171_51040</name>
</gene>
<evidence type="ECO:0008006" key="3">
    <source>
        <dbReference type="Google" id="ProtNLM"/>
    </source>
</evidence>
<evidence type="ECO:0000313" key="1">
    <source>
        <dbReference type="EMBL" id="GGS49706.1"/>
    </source>
</evidence>
<dbReference type="EMBL" id="BMRB01000005">
    <property type="protein sequence ID" value="GGS49706.1"/>
    <property type="molecule type" value="Genomic_DNA"/>
</dbReference>
<dbReference type="PIRSF" id="PIRSF017393">
    <property type="entry name" value="MTase_SAV2177"/>
    <property type="match status" value="1"/>
</dbReference>
<dbReference type="AlphaFoldDB" id="A0A918GPJ2"/>
<sequence>MVSETASWVPEGVNTELPSAARVYDYLLGGGHNFPGDRELAEKLLKVVPARDMARLNRSFLRRAVLHLVEQGIDQFLDLGSGIPTVGNVHEIAQGANPDARVVYVDYEPVAVAHSELMLTGNPNAAVIQADMRDPEKILAAPRTRDLIDPARPIGLLMVGVIQFIPDADDPWALVGRYRDLVAPGTHLAISAFTWDNAPSGMAGAVELFRNSQDPIFPRTRGEILRMLTGFDLVEPGLVYTPQWRPERPEDAADADRSNLYAGVAVKPA</sequence>
<dbReference type="InterPro" id="IPR006764">
    <property type="entry name" value="SAM_dep_MeTrfase_SAV2177_type"/>
</dbReference>